<sequence>MAVMKDTLVNWFIAGKARGATHMIIVQEVLLHVYHQVYVMPGEDVRLLANFYGDDNGGGLPTVENVNMTRVRAVYSFSMLMNDQIGRRSIFNFD</sequence>
<organism evidence="1 2">
    <name type="scientific">Candidatus Collierbacteria bacterium GW2011_GWC2_43_12</name>
    <dbReference type="NCBI Taxonomy" id="1618390"/>
    <lineage>
        <taxon>Bacteria</taxon>
        <taxon>Candidatus Collieribacteriota</taxon>
    </lineage>
</organism>
<comment type="caution">
    <text evidence="1">The sequence shown here is derived from an EMBL/GenBank/DDBJ whole genome shotgun (WGS) entry which is preliminary data.</text>
</comment>
<evidence type="ECO:0000313" key="1">
    <source>
        <dbReference type="EMBL" id="KKS94902.1"/>
    </source>
</evidence>
<reference evidence="1 2" key="1">
    <citation type="journal article" date="2015" name="Nature">
        <title>rRNA introns, odd ribosomes, and small enigmatic genomes across a large radiation of phyla.</title>
        <authorList>
            <person name="Brown C.T."/>
            <person name="Hug L.A."/>
            <person name="Thomas B.C."/>
            <person name="Sharon I."/>
            <person name="Castelle C.J."/>
            <person name="Singh A."/>
            <person name="Wilkins M.J."/>
            <person name="Williams K.H."/>
            <person name="Banfield J.F."/>
        </authorList>
    </citation>
    <scope>NUCLEOTIDE SEQUENCE [LARGE SCALE GENOMIC DNA]</scope>
</reference>
<gene>
    <name evidence="1" type="ORF">UV68_C0001G0043</name>
</gene>
<accession>A0A0G1DB43</accession>
<evidence type="ECO:0000313" key="2">
    <source>
        <dbReference type="Proteomes" id="UP000033980"/>
    </source>
</evidence>
<dbReference type="Proteomes" id="UP000033980">
    <property type="component" value="Unassembled WGS sequence"/>
</dbReference>
<proteinExistence type="predicted"/>
<name>A0A0G1DB43_9BACT</name>
<dbReference type="AlphaFoldDB" id="A0A0G1DB43"/>
<protein>
    <submittedName>
        <fullName evidence="1">Uncharacterized protein</fullName>
    </submittedName>
</protein>
<dbReference type="EMBL" id="LCFK01000001">
    <property type="protein sequence ID" value="KKS94902.1"/>
    <property type="molecule type" value="Genomic_DNA"/>
</dbReference>